<reference evidence="12" key="1">
    <citation type="submission" date="2017-07" db="EMBL/GenBank/DDBJ databases">
        <title>Taro Niue Genome Assembly and Annotation.</title>
        <authorList>
            <person name="Atibalentja N."/>
            <person name="Keating K."/>
            <person name="Fields C.J."/>
        </authorList>
    </citation>
    <scope>NUCLEOTIDE SEQUENCE</scope>
    <source>
        <strain evidence="12">Niue_2</strain>
        <tissue evidence="12">Leaf</tissue>
    </source>
</reference>
<keyword evidence="6 10" id="KW-1133">Transmembrane helix</keyword>
<dbReference type="SMART" id="SM00184">
    <property type="entry name" value="RING"/>
    <property type="match status" value="1"/>
</dbReference>
<gene>
    <name evidence="12" type="ORF">Taro_032277</name>
</gene>
<keyword evidence="13" id="KW-1185">Reference proteome</keyword>
<dbReference type="GO" id="GO:0016020">
    <property type="term" value="C:membrane"/>
    <property type="evidence" value="ECO:0007669"/>
    <property type="project" value="UniProtKB-SubCell"/>
</dbReference>
<keyword evidence="5" id="KW-0862">Zinc</keyword>
<dbReference type="Proteomes" id="UP000652761">
    <property type="component" value="Unassembled WGS sequence"/>
</dbReference>
<dbReference type="OrthoDB" id="8062037at2759"/>
<comment type="similarity">
    <text evidence="8">Belongs to the RING-type zinc finger family. NIP subfamily.</text>
</comment>
<feature type="transmembrane region" description="Helical" evidence="10">
    <location>
        <begin position="61"/>
        <end position="81"/>
    </location>
</feature>
<accession>A0A843VQZ4</accession>
<dbReference type="FunFam" id="3.30.40.10:FF:000505">
    <property type="entry name" value="NEP1-interacting protein-like 1"/>
    <property type="match status" value="1"/>
</dbReference>
<name>A0A843VQZ4_COLES</name>
<dbReference type="AlphaFoldDB" id="A0A843VQZ4"/>
<feature type="transmembrane region" description="Helical" evidence="10">
    <location>
        <begin position="26"/>
        <end position="49"/>
    </location>
</feature>
<feature type="domain" description="RING-type" evidence="11">
    <location>
        <begin position="180"/>
        <end position="222"/>
    </location>
</feature>
<dbReference type="SUPFAM" id="SSF57850">
    <property type="entry name" value="RING/U-box"/>
    <property type="match status" value="1"/>
</dbReference>
<evidence type="ECO:0000256" key="3">
    <source>
        <dbReference type="ARBA" id="ARBA00022723"/>
    </source>
</evidence>
<feature type="transmembrane region" description="Helical" evidence="10">
    <location>
        <begin position="93"/>
        <end position="111"/>
    </location>
</feature>
<dbReference type="Gene3D" id="3.30.40.10">
    <property type="entry name" value="Zinc/RING finger domain, C3HC4 (zinc finger)"/>
    <property type="match status" value="1"/>
</dbReference>
<evidence type="ECO:0000256" key="10">
    <source>
        <dbReference type="SAM" id="Phobius"/>
    </source>
</evidence>
<keyword evidence="7 10" id="KW-0472">Membrane</keyword>
<evidence type="ECO:0000259" key="11">
    <source>
        <dbReference type="PROSITE" id="PS50089"/>
    </source>
</evidence>
<comment type="subcellular location">
    <subcellularLocation>
        <location evidence="1">Membrane</location>
        <topology evidence="1">Multi-pass membrane protein</topology>
    </subcellularLocation>
</comment>
<keyword evidence="3" id="KW-0479">Metal-binding</keyword>
<evidence type="ECO:0000256" key="7">
    <source>
        <dbReference type="ARBA" id="ARBA00023136"/>
    </source>
</evidence>
<evidence type="ECO:0000313" key="12">
    <source>
        <dbReference type="EMBL" id="MQL99551.1"/>
    </source>
</evidence>
<evidence type="ECO:0000256" key="1">
    <source>
        <dbReference type="ARBA" id="ARBA00004141"/>
    </source>
</evidence>
<keyword evidence="2 10" id="KW-0812">Transmembrane</keyword>
<evidence type="ECO:0000256" key="8">
    <source>
        <dbReference type="ARBA" id="ARBA00061072"/>
    </source>
</evidence>
<dbReference type="Pfam" id="PF13639">
    <property type="entry name" value="zf-RING_2"/>
    <property type="match status" value="1"/>
</dbReference>
<protein>
    <recommendedName>
        <fullName evidence="11">RING-type domain-containing protein</fullName>
    </recommendedName>
</protein>
<evidence type="ECO:0000256" key="6">
    <source>
        <dbReference type="ARBA" id="ARBA00022989"/>
    </source>
</evidence>
<keyword evidence="4 9" id="KW-0863">Zinc-finger</keyword>
<dbReference type="InterPro" id="IPR001841">
    <property type="entry name" value="Znf_RING"/>
</dbReference>
<dbReference type="PANTHER" id="PTHR46151:SF7">
    <property type="entry name" value="NEP1-INTERACTING PROTEIN 1"/>
    <property type="match status" value="1"/>
</dbReference>
<organism evidence="12 13">
    <name type="scientific">Colocasia esculenta</name>
    <name type="common">Wild taro</name>
    <name type="synonym">Arum esculentum</name>
    <dbReference type="NCBI Taxonomy" id="4460"/>
    <lineage>
        <taxon>Eukaryota</taxon>
        <taxon>Viridiplantae</taxon>
        <taxon>Streptophyta</taxon>
        <taxon>Embryophyta</taxon>
        <taxon>Tracheophyta</taxon>
        <taxon>Spermatophyta</taxon>
        <taxon>Magnoliopsida</taxon>
        <taxon>Liliopsida</taxon>
        <taxon>Araceae</taxon>
        <taxon>Aroideae</taxon>
        <taxon>Colocasieae</taxon>
        <taxon>Colocasia</taxon>
    </lineage>
</organism>
<dbReference type="PANTHER" id="PTHR46151">
    <property type="entry name" value="NEP1-INTERACTING PROTEIN-LIKE 2"/>
    <property type="match status" value="1"/>
</dbReference>
<proteinExistence type="inferred from homology"/>
<dbReference type="EMBL" id="NMUH01002369">
    <property type="protein sequence ID" value="MQL99551.1"/>
    <property type="molecule type" value="Genomic_DNA"/>
</dbReference>
<comment type="caution">
    <text evidence="12">The sequence shown here is derived from an EMBL/GenBank/DDBJ whole genome shotgun (WGS) entry which is preliminary data.</text>
</comment>
<evidence type="ECO:0000256" key="4">
    <source>
        <dbReference type="ARBA" id="ARBA00022771"/>
    </source>
</evidence>
<sequence length="225" mass="23902">MSSNSSASVDGGIRGRSRNGSVVSEAAGMLVSVLLTCVFTIAGFFIGAVTGALRGLATETGLLRGAGIGAVFGAVFSIDVVESSLLIWRSGRSGIWSVLYVIEIIVSLLSGRHLRGKVGHAVQNAVQSQMRAIHAPSREVLDIFETGGTGGLAMASVDLIPTLRITTENGLDASEERICCAVCLQDLQCGEMARRLPHCGHMFHLACIDFWLLRHASCPLCRRDF</sequence>
<evidence type="ECO:0000256" key="5">
    <source>
        <dbReference type="ARBA" id="ARBA00022833"/>
    </source>
</evidence>
<evidence type="ECO:0000256" key="9">
    <source>
        <dbReference type="PROSITE-ProRule" id="PRU00175"/>
    </source>
</evidence>
<dbReference type="InterPro" id="IPR013083">
    <property type="entry name" value="Znf_RING/FYVE/PHD"/>
</dbReference>
<dbReference type="PROSITE" id="PS50089">
    <property type="entry name" value="ZF_RING_2"/>
    <property type="match status" value="1"/>
</dbReference>
<evidence type="ECO:0000256" key="2">
    <source>
        <dbReference type="ARBA" id="ARBA00022692"/>
    </source>
</evidence>
<evidence type="ECO:0000313" key="13">
    <source>
        <dbReference type="Proteomes" id="UP000652761"/>
    </source>
</evidence>
<dbReference type="GO" id="GO:0008270">
    <property type="term" value="F:zinc ion binding"/>
    <property type="evidence" value="ECO:0007669"/>
    <property type="project" value="UniProtKB-KW"/>
</dbReference>